<name>A0A645BDH5_9ZZZZ</name>
<proteinExistence type="predicted"/>
<dbReference type="EMBL" id="VSSQ01018226">
    <property type="protein sequence ID" value="MPM61233.1"/>
    <property type="molecule type" value="Genomic_DNA"/>
</dbReference>
<gene>
    <name evidence="1" type="ORF">SDC9_108090</name>
</gene>
<comment type="caution">
    <text evidence="1">The sequence shown here is derived from an EMBL/GenBank/DDBJ whole genome shotgun (WGS) entry which is preliminary data.</text>
</comment>
<protein>
    <submittedName>
        <fullName evidence="1">Uncharacterized protein</fullName>
    </submittedName>
</protein>
<reference evidence="1" key="1">
    <citation type="submission" date="2019-08" db="EMBL/GenBank/DDBJ databases">
        <authorList>
            <person name="Kucharzyk K."/>
            <person name="Murdoch R.W."/>
            <person name="Higgins S."/>
            <person name="Loffler F."/>
        </authorList>
    </citation>
    <scope>NUCLEOTIDE SEQUENCE</scope>
</reference>
<organism evidence="1">
    <name type="scientific">bioreactor metagenome</name>
    <dbReference type="NCBI Taxonomy" id="1076179"/>
    <lineage>
        <taxon>unclassified sequences</taxon>
        <taxon>metagenomes</taxon>
        <taxon>ecological metagenomes</taxon>
    </lineage>
</organism>
<accession>A0A645BDH5</accession>
<dbReference type="AlphaFoldDB" id="A0A645BDH5"/>
<sequence length="66" mass="6994">MYPIDVYRARRGGIQTGYDGKQGGFAAAAGPHHADVLPLGDLEAQVPDGFNFSVMGLIGHAHPVYL</sequence>
<evidence type="ECO:0000313" key="1">
    <source>
        <dbReference type="EMBL" id="MPM61233.1"/>
    </source>
</evidence>